<dbReference type="InterPro" id="IPR036259">
    <property type="entry name" value="MFS_trans_sf"/>
</dbReference>
<keyword evidence="2" id="KW-1133">Transmembrane helix</keyword>
<reference evidence="4" key="1">
    <citation type="submission" date="2016-10" db="EMBL/GenBank/DDBJ databases">
        <authorList>
            <person name="Varghese N."/>
            <person name="Submissions S."/>
        </authorList>
    </citation>
    <scope>NUCLEOTIDE SEQUENCE [LARGE SCALE GENOMIC DNA]</scope>
    <source>
        <strain evidence="4">DSM 17616</strain>
    </source>
</reference>
<feature type="transmembrane region" description="Helical" evidence="2">
    <location>
        <begin position="163"/>
        <end position="181"/>
    </location>
</feature>
<feature type="transmembrane region" description="Helical" evidence="2">
    <location>
        <begin position="321"/>
        <end position="339"/>
    </location>
</feature>
<dbReference type="GO" id="GO:0005886">
    <property type="term" value="C:plasma membrane"/>
    <property type="evidence" value="ECO:0007669"/>
    <property type="project" value="TreeGrafter"/>
</dbReference>
<feature type="transmembrane region" description="Helical" evidence="2">
    <location>
        <begin position="429"/>
        <end position="454"/>
    </location>
</feature>
<accession>A0A1H6LGN6</accession>
<protein>
    <submittedName>
        <fullName evidence="3">Na+/melibiose symporter</fullName>
    </submittedName>
</protein>
<proteinExistence type="inferred from homology"/>
<keyword evidence="2" id="KW-0472">Membrane</keyword>
<name>A0A1H6LGN6_9GAMM</name>
<organism evidence="3 4">
    <name type="scientific">Rheinheimera pacifica</name>
    <dbReference type="NCBI Taxonomy" id="173990"/>
    <lineage>
        <taxon>Bacteria</taxon>
        <taxon>Pseudomonadati</taxon>
        <taxon>Pseudomonadota</taxon>
        <taxon>Gammaproteobacteria</taxon>
        <taxon>Chromatiales</taxon>
        <taxon>Chromatiaceae</taxon>
        <taxon>Rheinheimera</taxon>
    </lineage>
</organism>
<dbReference type="AlphaFoldDB" id="A0A1H6LGN6"/>
<evidence type="ECO:0000313" key="4">
    <source>
        <dbReference type="Proteomes" id="UP000199371"/>
    </source>
</evidence>
<dbReference type="GO" id="GO:0008643">
    <property type="term" value="P:carbohydrate transport"/>
    <property type="evidence" value="ECO:0007669"/>
    <property type="project" value="InterPro"/>
</dbReference>
<comment type="similarity">
    <text evidence="1">Belongs to the sodium:galactoside symporter (TC 2.A.2) family.</text>
</comment>
<dbReference type="EMBL" id="FNXF01000005">
    <property type="protein sequence ID" value="SEH85229.1"/>
    <property type="molecule type" value="Genomic_DNA"/>
</dbReference>
<feature type="transmembrane region" description="Helical" evidence="2">
    <location>
        <begin position="386"/>
        <end position="409"/>
    </location>
</feature>
<dbReference type="InterPro" id="IPR039672">
    <property type="entry name" value="MFS_2"/>
</dbReference>
<evidence type="ECO:0000313" key="3">
    <source>
        <dbReference type="EMBL" id="SEH85229.1"/>
    </source>
</evidence>
<feature type="transmembrane region" description="Helical" evidence="2">
    <location>
        <begin position="249"/>
        <end position="267"/>
    </location>
</feature>
<dbReference type="Gene3D" id="1.20.1250.20">
    <property type="entry name" value="MFS general substrate transporter like domains"/>
    <property type="match status" value="2"/>
</dbReference>
<feature type="transmembrane region" description="Helical" evidence="2">
    <location>
        <begin position="27"/>
        <end position="48"/>
    </location>
</feature>
<keyword evidence="2" id="KW-0812">Transmembrane</keyword>
<evidence type="ECO:0000256" key="2">
    <source>
        <dbReference type="SAM" id="Phobius"/>
    </source>
</evidence>
<dbReference type="STRING" id="173990.SAMN05660691_01797"/>
<gene>
    <name evidence="3" type="ORF">SAMN05660691_01797</name>
</gene>
<dbReference type="Proteomes" id="UP000199371">
    <property type="component" value="Unassembled WGS sequence"/>
</dbReference>
<dbReference type="OrthoDB" id="181905at2"/>
<dbReference type="GO" id="GO:0015293">
    <property type="term" value="F:symporter activity"/>
    <property type="evidence" value="ECO:0007669"/>
    <property type="project" value="InterPro"/>
</dbReference>
<feature type="transmembrane region" description="Helical" evidence="2">
    <location>
        <begin position="287"/>
        <end position="309"/>
    </location>
</feature>
<dbReference type="PANTHER" id="PTHR11328">
    <property type="entry name" value="MAJOR FACILITATOR SUPERFAMILY DOMAIN-CONTAINING PROTEIN"/>
    <property type="match status" value="1"/>
</dbReference>
<feature type="transmembrane region" description="Helical" evidence="2">
    <location>
        <begin position="60"/>
        <end position="84"/>
    </location>
</feature>
<evidence type="ECO:0000256" key="1">
    <source>
        <dbReference type="ARBA" id="ARBA00009617"/>
    </source>
</evidence>
<sequence>MALQQQPPTAQSAAVSHRVNIGTGQRLALGAGFFAMFFAAQSVNVLAIPFYQMTLGVDPFLLGLALTIPVLLGTVLGPWVGHLSDHSQSRFGRRRPFIFIASWLSCLCFGLIWMVPAGWGEPAQLLYFVFWLLAFYIAATFVAVPMTCLAYEMSPDYHQRTEIMGFTTYFLKLGSLLYQWLFPLAQLALFSSVFIGIRYVGWGVAVFILGLLGSLAAVYSRERAPRRAPLLQRPGLRDSLSTLSANRSLRVLLLLTLLQLGGGAYSAGMDYYLLVYFMFDGNIAEGAVWKGLLSMAYAALGFATVPWLVRLSSHCGKVRALALIYWLTAVGGGLKWFIFTPGSGWWLLLDALFCTAVWTAMTMLLPSMLADVCDEDELLHGERREGLFVALHNWVSSISVALALLLAGLSLNLIGFDAKLAGAQSEQSIFAMRLILCFGTVLFSLLSLACLRYYRLTAARSQQISRQLLAQHSQQ</sequence>
<dbReference type="PANTHER" id="PTHR11328:SF24">
    <property type="entry name" value="MAJOR FACILITATOR SUPERFAMILY (MFS) PROFILE DOMAIN-CONTAINING PROTEIN"/>
    <property type="match status" value="1"/>
</dbReference>
<feature type="transmembrane region" description="Helical" evidence="2">
    <location>
        <begin position="96"/>
        <end position="119"/>
    </location>
</feature>
<dbReference type="SUPFAM" id="SSF103473">
    <property type="entry name" value="MFS general substrate transporter"/>
    <property type="match status" value="1"/>
</dbReference>
<feature type="transmembrane region" description="Helical" evidence="2">
    <location>
        <begin position="345"/>
        <end position="365"/>
    </location>
</feature>
<feature type="transmembrane region" description="Helical" evidence="2">
    <location>
        <begin position="193"/>
        <end position="219"/>
    </location>
</feature>
<feature type="transmembrane region" description="Helical" evidence="2">
    <location>
        <begin position="125"/>
        <end position="151"/>
    </location>
</feature>
<keyword evidence="4" id="KW-1185">Reference proteome</keyword>
<dbReference type="Pfam" id="PF13347">
    <property type="entry name" value="MFS_2"/>
    <property type="match status" value="1"/>
</dbReference>
<dbReference type="RefSeq" id="WP_092792467.1">
    <property type="nucleotide sequence ID" value="NZ_FNXF01000005.1"/>
</dbReference>